<sequence length="411" mass="48392">MKRIEKVFGPVYRNISWLIFEKLITLSLVFYSEGIITRALSVEQYGQWIYALNLVTLISSVALIAGAEITIPALSRNKKIISEIITSAFVIRMLLAMVAYALVNIYTYFFISDPFLKKITYIVSIIIIFNEPFSIIINYYQSIVNIKSIAFVRTLSLLGRVVFIIFWVNLLSSDMIAWSRVIEFILLTCFLIFLWYKKSFIFRIDLQVLKKIFLRGLYFWPSLILMYVYLRLDRFYVEKYFSFEVLAIYGIAIQLMEQAFMLIRMVLQSIAPIYIYKKLPRDEIIRNLVYLMFGLVIMSIIIALLGQLLLPKIVIFIFGSSYSNAALLTVKMLPALIFFCIDNVLMQYLFRERTSKLLFIKWAGGVIILTIIYYLFFDIFHSKNLYFVYNINYFLMSLITFFLFMRKIRSV</sequence>
<feature type="transmembrane region" description="Helical" evidence="1">
    <location>
        <begin position="48"/>
        <end position="69"/>
    </location>
</feature>
<protein>
    <submittedName>
        <fullName evidence="2">Oligosaccharide flippase family protein</fullName>
    </submittedName>
</protein>
<comment type="caution">
    <text evidence="2">The sequence shown here is derived from an EMBL/GenBank/DDBJ whole genome shotgun (WGS) entry which is preliminary data.</text>
</comment>
<organism evidence="2">
    <name type="scientific">Salmonella enterica</name>
    <name type="common">Salmonella choleraesuis</name>
    <dbReference type="NCBI Taxonomy" id="28901"/>
    <lineage>
        <taxon>Bacteria</taxon>
        <taxon>Pseudomonadati</taxon>
        <taxon>Pseudomonadota</taxon>
        <taxon>Gammaproteobacteria</taxon>
        <taxon>Enterobacterales</taxon>
        <taxon>Enterobacteriaceae</taxon>
        <taxon>Salmonella</taxon>
    </lineage>
</organism>
<feature type="transmembrane region" description="Helical" evidence="1">
    <location>
        <begin position="357"/>
        <end position="380"/>
    </location>
</feature>
<evidence type="ECO:0000313" key="2">
    <source>
        <dbReference type="EMBL" id="HAF2097090.1"/>
    </source>
</evidence>
<feature type="transmembrane region" description="Helical" evidence="1">
    <location>
        <begin position="288"/>
        <end position="310"/>
    </location>
</feature>
<feature type="transmembrane region" description="Helical" evidence="1">
    <location>
        <begin position="89"/>
        <end position="109"/>
    </location>
</feature>
<reference evidence="2" key="2">
    <citation type="submission" date="2020-02" db="EMBL/GenBank/DDBJ databases">
        <authorList>
            <consortium name="NCBI Pathogen Detection Project"/>
        </authorList>
    </citation>
    <scope>NUCLEOTIDE SEQUENCE</scope>
    <source>
        <strain evidence="2">MA.CK_98/00007638</strain>
    </source>
</reference>
<accession>A0A743N776</accession>
<reference evidence="2" key="1">
    <citation type="journal article" date="2018" name="Genome Biol.">
        <title>SKESA: strategic k-mer extension for scrupulous assemblies.</title>
        <authorList>
            <person name="Souvorov A."/>
            <person name="Agarwala R."/>
            <person name="Lipman D.J."/>
        </authorList>
    </citation>
    <scope>NUCLEOTIDE SEQUENCE</scope>
    <source>
        <strain evidence="2">MA.CK_98/00007638</strain>
    </source>
</reference>
<keyword evidence="1" id="KW-1133">Transmembrane helix</keyword>
<dbReference type="PANTHER" id="PTHR43424:SF1">
    <property type="entry name" value="LOCUS PUTATIVE PROTEIN 1-RELATED"/>
    <property type="match status" value="1"/>
</dbReference>
<evidence type="ECO:0000256" key="1">
    <source>
        <dbReference type="SAM" id="Phobius"/>
    </source>
</evidence>
<feature type="transmembrane region" description="Helical" evidence="1">
    <location>
        <begin position="121"/>
        <end position="140"/>
    </location>
</feature>
<dbReference type="AlphaFoldDB" id="A0A743N776"/>
<feature type="transmembrane region" description="Helical" evidence="1">
    <location>
        <begin position="246"/>
        <end position="267"/>
    </location>
</feature>
<keyword evidence="1" id="KW-0812">Transmembrane</keyword>
<proteinExistence type="predicted"/>
<feature type="transmembrane region" description="Helical" evidence="1">
    <location>
        <begin position="176"/>
        <end position="196"/>
    </location>
</feature>
<feature type="transmembrane region" description="Helical" evidence="1">
    <location>
        <begin position="386"/>
        <end position="405"/>
    </location>
</feature>
<feature type="transmembrane region" description="Helical" evidence="1">
    <location>
        <begin position="322"/>
        <end position="345"/>
    </location>
</feature>
<name>A0A743N776_SALER</name>
<feature type="transmembrane region" description="Helical" evidence="1">
    <location>
        <begin position="152"/>
        <end position="170"/>
    </location>
</feature>
<dbReference type="PANTHER" id="PTHR43424">
    <property type="entry name" value="LOCUS PUTATIVE PROTEIN 1-RELATED"/>
    <property type="match status" value="1"/>
</dbReference>
<dbReference type="InterPro" id="IPR052556">
    <property type="entry name" value="PolySynth_Transporter"/>
</dbReference>
<keyword evidence="1" id="KW-0472">Membrane</keyword>
<gene>
    <name evidence="2" type="ORF">G8O08_002972</name>
</gene>
<feature type="transmembrane region" description="Helical" evidence="1">
    <location>
        <begin position="12"/>
        <end position="36"/>
    </location>
</feature>
<feature type="transmembrane region" description="Helical" evidence="1">
    <location>
        <begin position="212"/>
        <end position="230"/>
    </location>
</feature>
<dbReference type="RefSeq" id="WP_088523983.1">
    <property type="nucleotide sequence ID" value="NZ_CAIZAY010000008.1"/>
</dbReference>
<dbReference type="Pfam" id="PF13440">
    <property type="entry name" value="Polysacc_synt_3"/>
    <property type="match status" value="1"/>
</dbReference>
<dbReference type="EMBL" id="DAAURG010000006">
    <property type="protein sequence ID" value="HAF2097090.1"/>
    <property type="molecule type" value="Genomic_DNA"/>
</dbReference>